<feature type="region of interest" description="Disordered" evidence="1">
    <location>
        <begin position="1"/>
        <end position="38"/>
    </location>
</feature>
<reference evidence="2" key="1">
    <citation type="submission" date="2020-11" db="EMBL/GenBank/DDBJ databases">
        <authorList>
            <consortium name="DOE Joint Genome Institute"/>
            <person name="Ahrendt S."/>
            <person name="Riley R."/>
            <person name="Andreopoulos W."/>
            <person name="Labutti K."/>
            <person name="Pangilinan J."/>
            <person name="Ruiz-Duenas F.J."/>
            <person name="Barrasa J.M."/>
            <person name="Sanchez-Garcia M."/>
            <person name="Camarero S."/>
            <person name="Miyauchi S."/>
            <person name="Serrano A."/>
            <person name="Linde D."/>
            <person name="Babiker R."/>
            <person name="Drula E."/>
            <person name="Ayuso-Fernandez I."/>
            <person name="Pacheco R."/>
            <person name="Padilla G."/>
            <person name="Ferreira P."/>
            <person name="Barriuso J."/>
            <person name="Kellner H."/>
            <person name="Castanera R."/>
            <person name="Alfaro M."/>
            <person name="Ramirez L."/>
            <person name="Pisabarro A.G."/>
            <person name="Kuo A."/>
            <person name="Tritt A."/>
            <person name="Lipzen A."/>
            <person name="He G."/>
            <person name="Yan M."/>
            <person name="Ng V."/>
            <person name="Cullen D."/>
            <person name="Martin F."/>
            <person name="Rosso M.-N."/>
            <person name="Henrissat B."/>
            <person name="Hibbett D."/>
            <person name="Martinez A.T."/>
            <person name="Grigoriev I.V."/>
        </authorList>
    </citation>
    <scope>NUCLEOTIDE SEQUENCE</scope>
    <source>
        <strain evidence="2">CIRM-BRFM 674</strain>
    </source>
</reference>
<dbReference type="AlphaFoldDB" id="A0A9P5Z8U3"/>
<evidence type="ECO:0000313" key="2">
    <source>
        <dbReference type="EMBL" id="KAF9483762.1"/>
    </source>
</evidence>
<evidence type="ECO:0000256" key="1">
    <source>
        <dbReference type="SAM" id="MobiDB-lite"/>
    </source>
</evidence>
<accession>A0A9P5Z8U3</accession>
<protein>
    <submittedName>
        <fullName evidence="2">Uncharacterized protein</fullName>
    </submittedName>
</protein>
<proteinExistence type="predicted"/>
<sequence length="458" mass="50497">MLLSPTSTNTGLPAPQTQNFWGKFKPKPKDPEPPQNSAMAVARPRLLTLAFGDMETLRMLPNSFHDLMAAATEWTKPPPDAMFNLRVPVEYASIQAARLVAGPYIYLTGEDSYQIAIAGVQGIRVEIVTDAPPPPDEPPPPPPPPVLEMPGTFNLELTPGQTVALDVTINSDELDMSRMEDGTLVDGMFWGKLDIIHSGDTHTMEFSGTRLPPGQDYSPDMLIDTRVISKLAVVTKPATAKCVLTILSPAVQYCDVVLTFSPLWRLGVAWPPPEQVEDTDKGPSKVKYFLRVHPGGALEHFESEMVSTALYYEAIPDASMYDPNDFITPRNGFAMSFRDFLPHLMVVLDQLGMSLHARTAFLNNNMSAFAAHKNIAYRFLSPSKIAAAIDITVTTDPCAFTRLFLIFRGLTDEEVGMFAGAGEKEANTHNWREVVGWSEHSKSSDQFRVLETSILEVT</sequence>
<dbReference type="EMBL" id="MU155150">
    <property type="protein sequence ID" value="KAF9483762.1"/>
    <property type="molecule type" value="Genomic_DNA"/>
</dbReference>
<gene>
    <name evidence="2" type="ORF">BDN70DRAFT_911071</name>
</gene>
<dbReference type="Proteomes" id="UP000807469">
    <property type="component" value="Unassembled WGS sequence"/>
</dbReference>
<name>A0A9P5Z8U3_9AGAR</name>
<comment type="caution">
    <text evidence="2">The sequence shown here is derived from an EMBL/GenBank/DDBJ whole genome shotgun (WGS) entry which is preliminary data.</text>
</comment>
<keyword evidence="3" id="KW-1185">Reference proteome</keyword>
<feature type="compositionally biased region" description="Polar residues" evidence="1">
    <location>
        <begin position="1"/>
        <end position="20"/>
    </location>
</feature>
<dbReference type="OrthoDB" id="3335814at2759"/>
<evidence type="ECO:0000313" key="3">
    <source>
        <dbReference type="Proteomes" id="UP000807469"/>
    </source>
</evidence>
<organism evidence="2 3">
    <name type="scientific">Pholiota conissans</name>
    <dbReference type="NCBI Taxonomy" id="109636"/>
    <lineage>
        <taxon>Eukaryota</taxon>
        <taxon>Fungi</taxon>
        <taxon>Dikarya</taxon>
        <taxon>Basidiomycota</taxon>
        <taxon>Agaricomycotina</taxon>
        <taxon>Agaricomycetes</taxon>
        <taxon>Agaricomycetidae</taxon>
        <taxon>Agaricales</taxon>
        <taxon>Agaricineae</taxon>
        <taxon>Strophariaceae</taxon>
        <taxon>Pholiota</taxon>
    </lineage>
</organism>